<protein>
    <submittedName>
        <fullName evidence="2">Uncharacterized protein</fullName>
    </submittedName>
</protein>
<proteinExistence type="predicted"/>
<feature type="region of interest" description="Disordered" evidence="1">
    <location>
        <begin position="72"/>
        <end position="94"/>
    </location>
</feature>
<evidence type="ECO:0000313" key="2">
    <source>
        <dbReference type="EMBL" id="KYO35087.1"/>
    </source>
</evidence>
<dbReference type="EMBL" id="AKHW03003207">
    <property type="protein sequence ID" value="KYO35087.1"/>
    <property type="molecule type" value="Genomic_DNA"/>
</dbReference>
<feature type="region of interest" description="Disordered" evidence="1">
    <location>
        <begin position="109"/>
        <end position="136"/>
    </location>
</feature>
<dbReference type="Proteomes" id="UP000050525">
    <property type="component" value="Unassembled WGS sequence"/>
</dbReference>
<name>A0A151NE47_ALLMI</name>
<comment type="caution">
    <text evidence="2">The sequence shown here is derived from an EMBL/GenBank/DDBJ whole genome shotgun (WGS) entry which is preliminary data.</text>
</comment>
<keyword evidence="3" id="KW-1185">Reference proteome</keyword>
<organism evidence="2 3">
    <name type="scientific">Alligator mississippiensis</name>
    <name type="common">American alligator</name>
    <dbReference type="NCBI Taxonomy" id="8496"/>
    <lineage>
        <taxon>Eukaryota</taxon>
        <taxon>Metazoa</taxon>
        <taxon>Chordata</taxon>
        <taxon>Craniata</taxon>
        <taxon>Vertebrata</taxon>
        <taxon>Euteleostomi</taxon>
        <taxon>Archelosauria</taxon>
        <taxon>Archosauria</taxon>
        <taxon>Crocodylia</taxon>
        <taxon>Alligatoridae</taxon>
        <taxon>Alligatorinae</taxon>
        <taxon>Alligator</taxon>
    </lineage>
</organism>
<dbReference type="AlphaFoldDB" id="A0A151NE47"/>
<gene>
    <name evidence="2" type="ORF">Y1Q_0000979</name>
</gene>
<accession>A0A151NE47</accession>
<reference evidence="2 3" key="1">
    <citation type="journal article" date="2012" name="Genome Biol.">
        <title>Sequencing three crocodilian genomes to illuminate the evolution of archosaurs and amniotes.</title>
        <authorList>
            <person name="St John J.A."/>
            <person name="Braun E.L."/>
            <person name="Isberg S.R."/>
            <person name="Miles L.G."/>
            <person name="Chong A.Y."/>
            <person name="Gongora J."/>
            <person name="Dalzell P."/>
            <person name="Moran C."/>
            <person name="Bed'hom B."/>
            <person name="Abzhanov A."/>
            <person name="Burgess S.C."/>
            <person name="Cooksey A.M."/>
            <person name="Castoe T.A."/>
            <person name="Crawford N.G."/>
            <person name="Densmore L.D."/>
            <person name="Drew J.C."/>
            <person name="Edwards S.V."/>
            <person name="Faircloth B.C."/>
            <person name="Fujita M.K."/>
            <person name="Greenwold M.J."/>
            <person name="Hoffmann F.G."/>
            <person name="Howard J.M."/>
            <person name="Iguchi T."/>
            <person name="Janes D.E."/>
            <person name="Khan S.Y."/>
            <person name="Kohno S."/>
            <person name="de Koning A.J."/>
            <person name="Lance S.L."/>
            <person name="McCarthy F.M."/>
            <person name="McCormack J.E."/>
            <person name="Merchant M.E."/>
            <person name="Peterson D.G."/>
            <person name="Pollock D.D."/>
            <person name="Pourmand N."/>
            <person name="Raney B.J."/>
            <person name="Roessler K.A."/>
            <person name="Sanford J.R."/>
            <person name="Sawyer R.H."/>
            <person name="Schmidt C.J."/>
            <person name="Triplett E.W."/>
            <person name="Tuberville T.D."/>
            <person name="Venegas-Anaya M."/>
            <person name="Howard J.T."/>
            <person name="Jarvis E.D."/>
            <person name="Guillette L.J.Jr."/>
            <person name="Glenn T.C."/>
            <person name="Green R.E."/>
            <person name="Ray D.A."/>
        </authorList>
    </citation>
    <scope>NUCLEOTIDE SEQUENCE [LARGE SCALE GENOMIC DNA]</scope>
    <source>
        <strain evidence="2">KSC_2009_1</strain>
    </source>
</reference>
<evidence type="ECO:0000256" key="1">
    <source>
        <dbReference type="SAM" id="MobiDB-lite"/>
    </source>
</evidence>
<sequence>MTGMTTEADLAGVCIQLESGSLHRCCRSQQTVKEYLPLLRKARQLLILEKIRRFGPQEMHQVCHKDLTSYLNKSDGRKKKGPESQVEMGIEPKTPRVCSQQRANTVCAPHCQRSGKNDKSTLAPASGKLPQDDQAAYADRKKNCSVKIQFPSC</sequence>
<evidence type="ECO:0000313" key="3">
    <source>
        <dbReference type="Proteomes" id="UP000050525"/>
    </source>
</evidence>